<evidence type="ECO:0000313" key="2">
    <source>
        <dbReference type="EMBL" id="KFK25670.1"/>
    </source>
</evidence>
<dbReference type="Proteomes" id="UP000029120">
    <property type="component" value="Chromosome 8"/>
</dbReference>
<name>A0A087G718_ARAAL</name>
<evidence type="ECO:0000256" key="1">
    <source>
        <dbReference type="SAM" id="MobiDB-lite"/>
    </source>
</evidence>
<sequence>MELENGGKERSRQEQSLLLGGVKQPSRSSSRVKKRNKAELYGVEVTHERRRIGGPERALAGNNGKLTMVTEKRRRPSSSRRTTMKAMIPR</sequence>
<evidence type="ECO:0000313" key="3">
    <source>
        <dbReference type="Proteomes" id="UP000029120"/>
    </source>
</evidence>
<dbReference type="AlphaFoldDB" id="A0A087G718"/>
<feature type="region of interest" description="Disordered" evidence="1">
    <location>
        <begin position="70"/>
        <end position="90"/>
    </location>
</feature>
<organism evidence="2 3">
    <name type="scientific">Arabis alpina</name>
    <name type="common">Alpine rock-cress</name>
    <dbReference type="NCBI Taxonomy" id="50452"/>
    <lineage>
        <taxon>Eukaryota</taxon>
        <taxon>Viridiplantae</taxon>
        <taxon>Streptophyta</taxon>
        <taxon>Embryophyta</taxon>
        <taxon>Tracheophyta</taxon>
        <taxon>Spermatophyta</taxon>
        <taxon>Magnoliopsida</taxon>
        <taxon>eudicotyledons</taxon>
        <taxon>Gunneridae</taxon>
        <taxon>Pentapetalae</taxon>
        <taxon>rosids</taxon>
        <taxon>malvids</taxon>
        <taxon>Brassicales</taxon>
        <taxon>Brassicaceae</taxon>
        <taxon>Arabideae</taxon>
        <taxon>Arabis</taxon>
    </lineage>
</organism>
<proteinExistence type="predicted"/>
<gene>
    <name evidence="2" type="ordered locus">AALP_Aa8g144300</name>
</gene>
<feature type="region of interest" description="Disordered" evidence="1">
    <location>
        <begin position="1"/>
        <end position="38"/>
    </location>
</feature>
<dbReference type="EMBL" id="CM002876">
    <property type="protein sequence ID" value="KFK25670.1"/>
    <property type="molecule type" value="Genomic_DNA"/>
</dbReference>
<protein>
    <submittedName>
        <fullName evidence="2">Uncharacterized protein</fullName>
    </submittedName>
</protein>
<feature type="compositionally biased region" description="Basic and acidic residues" evidence="1">
    <location>
        <begin position="1"/>
        <end position="13"/>
    </location>
</feature>
<keyword evidence="3" id="KW-1185">Reference proteome</keyword>
<dbReference type="Gramene" id="KFK25670">
    <property type="protein sequence ID" value="KFK25670"/>
    <property type="gene ID" value="AALP_AA8G144300"/>
</dbReference>
<accession>A0A087G718</accession>
<reference evidence="3" key="1">
    <citation type="journal article" date="2015" name="Nat. Plants">
        <title>Genome expansion of Arabis alpina linked with retrotransposition and reduced symmetric DNA methylation.</title>
        <authorList>
            <person name="Willing E.M."/>
            <person name="Rawat V."/>
            <person name="Mandakova T."/>
            <person name="Maumus F."/>
            <person name="James G.V."/>
            <person name="Nordstroem K.J."/>
            <person name="Becker C."/>
            <person name="Warthmann N."/>
            <person name="Chica C."/>
            <person name="Szarzynska B."/>
            <person name="Zytnicki M."/>
            <person name="Albani M.C."/>
            <person name="Kiefer C."/>
            <person name="Bergonzi S."/>
            <person name="Castaings L."/>
            <person name="Mateos J.L."/>
            <person name="Berns M.C."/>
            <person name="Bujdoso N."/>
            <person name="Piofczyk T."/>
            <person name="de Lorenzo L."/>
            <person name="Barrero-Sicilia C."/>
            <person name="Mateos I."/>
            <person name="Piednoel M."/>
            <person name="Hagmann J."/>
            <person name="Chen-Min-Tao R."/>
            <person name="Iglesias-Fernandez R."/>
            <person name="Schuster S.C."/>
            <person name="Alonso-Blanco C."/>
            <person name="Roudier F."/>
            <person name="Carbonero P."/>
            <person name="Paz-Ares J."/>
            <person name="Davis S.J."/>
            <person name="Pecinka A."/>
            <person name="Quesneville H."/>
            <person name="Colot V."/>
            <person name="Lysak M.A."/>
            <person name="Weigel D."/>
            <person name="Coupland G."/>
            <person name="Schneeberger K."/>
        </authorList>
    </citation>
    <scope>NUCLEOTIDE SEQUENCE [LARGE SCALE GENOMIC DNA]</scope>
    <source>
        <strain evidence="3">cv. Pajares</strain>
    </source>
</reference>